<dbReference type="OMA" id="DLEDNAC"/>
<dbReference type="InterPro" id="IPR039417">
    <property type="entry name" value="Peptidase_C1A_papain-like"/>
</dbReference>
<sequence>MLRLFFITILFTRDCYSIASDYVMNVNLVSNYKMSHTKTGNIPVYWDWRDLNKVTPVKDQMNCNACWAFSAIANIESHLMIYKNMSESLSEQFLMDCDGRNVGCSSSSILNTFSTIVEKLGGVLRETDYKPYRKRILPCSWDHKIPVIPVVGYRRVQADEVVMAHFIYKYGPLSAGINSASMAVYKGGIDEPSDDICSPKEMNHAVLIVGYNVYVDPDTGKSVPYWIIKNSWGTNWGAKGYYYLVRGRNACGIASDLSFSFVN</sequence>
<dbReference type="Proteomes" id="UP001652626">
    <property type="component" value="Chromosome 12"/>
</dbReference>
<feature type="signal peptide" evidence="3">
    <location>
        <begin position="1"/>
        <end position="17"/>
    </location>
</feature>
<dbReference type="Gene3D" id="3.90.70.10">
    <property type="entry name" value="Cysteine proteinases"/>
    <property type="match status" value="1"/>
</dbReference>
<dbReference type="InterPro" id="IPR000668">
    <property type="entry name" value="Peptidase_C1A_C"/>
</dbReference>
<dbReference type="SMART" id="SM00645">
    <property type="entry name" value="Pept_C1"/>
    <property type="match status" value="1"/>
</dbReference>
<evidence type="ECO:0000259" key="4">
    <source>
        <dbReference type="SMART" id="SM00645"/>
    </source>
</evidence>
<proteinExistence type="inferred from homology"/>
<dbReference type="InterPro" id="IPR025660">
    <property type="entry name" value="Pept_his_AS"/>
</dbReference>
<evidence type="ECO:0000256" key="2">
    <source>
        <dbReference type="ARBA" id="ARBA00023157"/>
    </source>
</evidence>
<dbReference type="PRINTS" id="PR00705">
    <property type="entry name" value="PAPAIN"/>
</dbReference>
<organism evidence="5 6">
    <name type="scientific">Vanessa tameamea</name>
    <name type="common">Kamehameha butterfly</name>
    <dbReference type="NCBI Taxonomy" id="334116"/>
    <lineage>
        <taxon>Eukaryota</taxon>
        <taxon>Metazoa</taxon>
        <taxon>Ecdysozoa</taxon>
        <taxon>Arthropoda</taxon>
        <taxon>Hexapoda</taxon>
        <taxon>Insecta</taxon>
        <taxon>Pterygota</taxon>
        <taxon>Neoptera</taxon>
        <taxon>Endopterygota</taxon>
        <taxon>Lepidoptera</taxon>
        <taxon>Glossata</taxon>
        <taxon>Ditrysia</taxon>
        <taxon>Papilionoidea</taxon>
        <taxon>Nymphalidae</taxon>
        <taxon>Nymphalinae</taxon>
        <taxon>Vanessa</taxon>
    </lineage>
</organism>
<reference evidence="6" key="1">
    <citation type="submission" date="2025-08" db="UniProtKB">
        <authorList>
            <consortium name="RefSeq"/>
        </authorList>
    </citation>
    <scope>IDENTIFICATION</scope>
    <source>
        <tissue evidence="6">Whole body</tissue>
    </source>
</reference>
<dbReference type="OrthoDB" id="190265at2759"/>
<dbReference type="AlphaFoldDB" id="A0A8B8I7H5"/>
<dbReference type="PROSITE" id="PS00639">
    <property type="entry name" value="THIOL_PROTEASE_HIS"/>
    <property type="match status" value="1"/>
</dbReference>
<evidence type="ECO:0000256" key="3">
    <source>
        <dbReference type="SAM" id="SignalP"/>
    </source>
</evidence>
<dbReference type="InterPro" id="IPR013128">
    <property type="entry name" value="Peptidase_C1A"/>
</dbReference>
<name>A0A8B8I7H5_VANTA</name>
<evidence type="ECO:0000313" key="5">
    <source>
        <dbReference type="Proteomes" id="UP001652626"/>
    </source>
</evidence>
<keyword evidence="3" id="KW-0732">Signal</keyword>
<dbReference type="Pfam" id="PF00112">
    <property type="entry name" value="Peptidase_C1"/>
    <property type="match status" value="1"/>
</dbReference>
<dbReference type="InterPro" id="IPR038765">
    <property type="entry name" value="Papain-like_cys_pep_sf"/>
</dbReference>
<evidence type="ECO:0000313" key="6">
    <source>
        <dbReference type="RefSeq" id="XP_026493019.2"/>
    </source>
</evidence>
<dbReference type="GeneID" id="113398481"/>
<dbReference type="CDD" id="cd02248">
    <property type="entry name" value="Peptidase_C1A"/>
    <property type="match status" value="1"/>
</dbReference>
<keyword evidence="2" id="KW-1015">Disulfide bond</keyword>
<gene>
    <name evidence="6" type="primary">LOC113398481</name>
</gene>
<accession>A0A8B8I7H5</accession>
<evidence type="ECO:0000256" key="1">
    <source>
        <dbReference type="ARBA" id="ARBA00008455"/>
    </source>
</evidence>
<feature type="chain" id="PRO_5045902445" evidence="3">
    <location>
        <begin position="18"/>
        <end position="263"/>
    </location>
</feature>
<dbReference type="GO" id="GO:0008234">
    <property type="term" value="F:cysteine-type peptidase activity"/>
    <property type="evidence" value="ECO:0007669"/>
    <property type="project" value="InterPro"/>
</dbReference>
<comment type="similarity">
    <text evidence="1">Belongs to the peptidase C1 family.</text>
</comment>
<dbReference type="PANTHER" id="PTHR12411">
    <property type="entry name" value="CYSTEINE PROTEASE FAMILY C1-RELATED"/>
    <property type="match status" value="1"/>
</dbReference>
<dbReference type="PROSITE" id="PS00640">
    <property type="entry name" value="THIOL_PROTEASE_ASN"/>
    <property type="match status" value="1"/>
</dbReference>
<keyword evidence="5" id="KW-1185">Reference proteome</keyword>
<dbReference type="InterPro" id="IPR025661">
    <property type="entry name" value="Pept_asp_AS"/>
</dbReference>
<dbReference type="GO" id="GO:0006508">
    <property type="term" value="P:proteolysis"/>
    <property type="evidence" value="ECO:0007669"/>
    <property type="project" value="InterPro"/>
</dbReference>
<dbReference type="SUPFAM" id="SSF54001">
    <property type="entry name" value="Cysteine proteinases"/>
    <property type="match status" value="1"/>
</dbReference>
<feature type="domain" description="Peptidase C1A papain C-terminal" evidence="4">
    <location>
        <begin position="42"/>
        <end position="261"/>
    </location>
</feature>
<dbReference type="RefSeq" id="XP_026493019.2">
    <property type="nucleotide sequence ID" value="XM_026637234.2"/>
</dbReference>
<protein>
    <submittedName>
        <fullName evidence="6">Cysteine proteinase CG12163</fullName>
    </submittedName>
</protein>